<dbReference type="Proteomes" id="UP000182229">
    <property type="component" value="Unassembled WGS sequence"/>
</dbReference>
<feature type="signal peptide" evidence="1">
    <location>
        <begin position="1"/>
        <end position="24"/>
    </location>
</feature>
<dbReference type="AlphaFoldDB" id="A0A1L9B4Q4"/>
<comment type="caution">
    <text evidence="2">The sequence shown here is derived from an EMBL/GenBank/DDBJ whole genome shotgun (WGS) entry which is preliminary data.</text>
</comment>
<dbReference type="EMBL" id="MPIN01000008">
    <property type="protein sequence ID" value="OJH37216.1"/>
    <property type="molecule type" value="Genomic_DNA"/>
</dbReference>
<evidence type="ECO:0000313" key="3">
    <source>
        <dbReference type="Proteomes" id="UP000182229"/>
    </source>
</evidence>
<feature type="chain" id="PRO_5011956521" description="4Fe-4S ferredoxin-type domain-containing protein" evidence="1">
    <location>
        <begin position="25"/>
        <end position="100"/>
    </location>
</feature>
<evidence type="ECO:0000256" key="1">
    <source>
        <dbReference type="SAM" id="SignalP"/>
    </source>
</evidence>
<sequence length="100" mass="10323">MPLFLRLIALLLMLTTGGVSQTLALVGDEVEDCAGEEEDGPCADCAGDCGVCPCCPLRAIPSTPVVEVPAEVTPPEPVLVSLHEPALLAVGTDIFQPPRA</sequence>
<protein>
    <recommendedName>
        <fullName evidence="4">4Fe-4S ferredoxin-type domain-containing protein</fullName>
    </recommendedName>
</protein>
<reference evidence="3" key="1">
    <citation type="submission" date="2016-11" db="EMBL/GenBank/DDBJ databases">
        <authorList>
            <person name="Shukria A."/>
            <person name="Stevens D.C."/>
        </authorList>
    </citation>
    <scope>NUCLEOTIDE SEQUENCE [LARGE SCALE GENOMIC DNA]</scope>
    <source>
        <strain evidence="3">Cbfe23</strain>
    </source>
</reference>
<keyword evidence="1" id="KW-0732">Signal</keyword>
<reference evidence="2 3" key="2">
    <citation type="submission" date="2016-12" db="EMBL/GenBank/DDBJ databases">
        <title>Draft Genome Sequence of Cystobacter ferrugineus Strain Cbfe23.</title>
        <authorList>
            <person name="Akbar S."/>
            <person name="Dowd S.E."/>
            <person name="Stevens D.C."/>
        </authorList>
    </citation>
    <scope>NUCLEOTIDE SEQUENCE [LARGE SCALE GENOMIC DNA]</scope>
    <source>
        <strain evidence="2 3">Cbfe23</strain>
    </source>
</reference>
<keyword evidence="3" id="KW-1185">Reference proteome</keyword>
<evidence type="ECO:0000313" key="2">
    <source>
        <dbReference type="EMBL" id="OJH37216.1"/>
    </source>
</evidence>
<evidence type="ECO:0008006" key="4">
    <source>
        <dbReference type="Google" id="ProtNLM"/>
    </source>
</evidence>
<dbReference type="RefSeq" id="WP_071901552.1">
    <property type="nucleotide sequence ID" value="NZ_MPIN01000008.1"/>
</dbReference>
<dbReference type="OrthoDB" id="5383399at2"/>
<dbReference type="STRING" id="83449.BON30_28300"/>
<organism evidence="2 3">
    <name type="scientific">Cystobacter ferrugineus</name>
    <dbReference type="NCBI Taxonomy" id="83449"/>
    <lineage>
        <taxon>Bacteria</taxon>
        <taxon>Pseudomonadati</taxon>
        <taxon>Myxococcota</taxon>
        <taxon>Myxococcia</taxon>
        <taxon>Myxococcales</taxon>
        <taxon>Cystobacterineae</taxon>
        <taxon>Archangiaceae</taxon>
        <taxon>Cystobacter</taxon>
    </lineage>
</organism>
<name>A0A1L9B4Q4_9BACT</name>
<gene>
    <name evidence="2" type="ORF">BON30_28300</name>
</gene>
<proteinExistence type="predicted"/>
<accession>A0A1L9B4Q4</accession>